<protein>
    <submittedName>
        <fullName evidence="3">Uncharacterized protein</fullName>
    </submittedName>
</protein>
<evidence type="ECO:0000256" key="2">
    <source>
        <dbReference type="SAM" id="Phobius"/>
    </source>
</evidence>
<dbReference type="Proteomes" id="UP001438707">
    <property type="component" value="Unassembled WGS sequence"/>
</dbReference>
<accession>A0AAW1R2H0</accession>
<keyword evidence="2" id="KW-1133">Transmembrane helix</keyword>
<reference evidence="3 4" key="1">
    <citation type="journal article" date="2024" name="Nat. Commun.">
        <title>Phylogenomics reveals the evolutionary origins of lichenization in chlorophyte algae.</title>
        <authorList>
            <person name="Puginier C."/>
            <person name="Libourel C."/>
            <person name="Otte J."/>
            <person name="Skaloud P."/>
            <person name="Haon M."/>
            <person name="Grisel S."/>
            <person name="Petersen M."/>
            <person name="Berrin J.G."/>
            <person name="Delaux P.M."/>
            <person name="Dal Grande F."/>
            <person name="Keller J."/>
        </authorList>
    </citation>
    <scope>NUCLEOTIDE SEQUENCE [LARGE SCALE GENOMIC DNA]</scope>
    <source>
        <strain evidence="3 4">SAG 2145</strain>
    </source>
</reference>
<keyword evidence="4" id="KW-1185">Reference proteome</keyword>
<dbReference type="AlphaFoldDB" id="A0AAW1R2H0"/>
<evidence type="ECO:0000313" key="3">
    <source>
        <dbReference type="EMBL" id="KAK9827750.1"/>
    </source>
</evidence>
<feature type="transmembrane region" description="Helical" evidence="2">
    <location>
        <begin position="114"/>
        <end position="134"/>
    </location>
</feature>
<gene>
    <name evidence="3" type="ORF">WJX74_000313</name>
</gene>
<evidence type="ECO:0000256" key="1">
    <source>
        <dbReference type="SAM" id="MobiDB-lite"/>
    </source>
</evidence>
<proteinExistence type="predicted"/>
<feature type="region of interest" description="Disordered" evidence="1">
    <location>
        <begin position="55"/>
        <end position="76"/>
    </location>
</feature>
<feature type="transmembrane region" description="Helical" evidence="2">
    <location>
        <begin position="140"/>
        <end position="160"/>
    </location>
</feature>
<evidence type="ECO:0000313" key="4">
    <source>
        <dbReference type="Proteomes" id="UP001438707"/>
    </source>
</evidence>
<keyword evidence="2" id="KW-0812">Transmembrane</keyword>
<name>A0AAW1R2H0_9CHLO</name>
<sequence>MQQASSVCSGCLRGGFLAQRRQQCVQRAWLTRSSHQYTSRPLRGIRRSRSIRHSPARSFTVEASSQQNSRKRSQGSGLLRIPGPWWLLAGVLPATGLVGAFAVALLFGSLGVAASLFWVCGAAIASTLGIFIFAPWLVLAATLTAALTLPLTAAVGFFLFQRWRTARLAQEMQERKSAAEAASAEGKPLDADRQEAVRLAEELRDFDAQLGRRR</sequence>
<comment type="caution">
    <text evidence="3">The sequence shown here is derived from an EMBL/GenBank/DDBJ whole genome shotgun (WGS) entry which is preliminary data.</text>
</comment>
<keyword evidence="2" id="KW-0472">Membrane</keyword>
<dbReference type="EMBL" id="JALJOS010000017">
    <property type="protein sequence ID" value="KAK9827750.1"/>
    <property type="molecule type" value="Genomic_DNA"/>
</dbReference>
<organism evidence="3 4">
    <name type="scientific">Apatococcus lobatus</name>
    <dbReference type="NCBI Taxonomy" id="904363"/>
    <lineage>
        <taxon>Eukaryota</taxon>
        <taxon>Viridiplantae</taxon>
        <taxon>Chlorophyta</taxon>
        <taxon>core chlorophytes</taxon>
        <taxon>Trebouxiophyceae</taxon>
        <taxon>Chlorellales</taxon>
        <taxon>Chlorellaceae</taxon>
        <taxon>Apatococcus</taxon>
    </lineage>
</organism>
<feature type="transmembrane region" description="Helical" evidence="2">
    <location>
        <begin position="85"/>
        <end position="107"/>
    </location>
</feature>